<keyword evidence="3" id="KW-1185">Reference proteome</keyword>
<sequence length="276" mass="31627">MINNMVPISSRLIESMMNLGLTKKESEAYNALVSNGVMTAEDISRTIGVQYPIVYRTLQSLKEKGWIDSTADRPKKYRAKHPKTAANIAGKQIIESVNESIEIIDRLLTPHYNENQEILTQEIWILRGYERVIQKISDMGKKECQSVNAKITGPIDDDTFNEIFTCIRKGIPIKVKIMGPPIINVHPALESYISIERPLFEGKCRHSSFGPHEASEKEEFLENVHSSRFISIHLLFGKKEAIWINIPYKDNKVVKDKVWANWILDPEYISIIMEDI</sequence>
<dbReference type="PANTHER" id="PTHR34293">
    <property type="entry name" value="HTH-TYPE TRANSCRIPTIONAL REGULATOR TRMBL2"/>
    <property type="match status" value="1"/>
</dbReference>
<accession>F7XQQ4</accession>
<name>F7XQQ4_METZD</name>
<dbReference type="InterPro" id="IPR002831">
    <property type="entry name" value="Tscrpt_reg_TrmB_N"/>
</dbReference>
<dbReference type="InterPro" id="IPR036388">
    <property type="entry name" value="WH-like_DNA-bd_sf"/>
</dbReference>
<dbReference type="SUPFAM" id="SSF46785">
    <property type="entry name" value="Winged helix' DNA-binding domain"/>
    <property type="match status" value="1"/>
</dbReference>
<dbReference type="HOGENOM" id="CLU_1006908_0_0_2"/>
<feature type="domain" description="Transcription regulator TrmB N-terminal" evidence="1">
    <location>
        <begin position="18"/>
        <end position="83"/>
    </location>
</feature>
<proteinExistence type="predicted"/>
<dbReference type="Pfam" id="PF01978">
    <property type="entry name" value="TrmB"/>
    <property type="match status" value="1"/>
</dbReference>
<dbReference type="AlphaFoldDB" id="F7XQQ4"/>
<organism evidence="2 3">
    <name type="scientific">Methanosalsum zhilinae (strain DSM 4017 / NBRC 107636 / OCM 62 / WeN5)</name>
    <name type="common">Methanohalophilus zhilinae</name>
    <dbReference type="NCBI Taxonomy" id="679901"/>
    <lineage>
        <taxon>Archaea</taxon>
        <taxon>Methanobacteriati</taxon>
        <taxon>Methanobacteriota</taxon>
        <taxon>Stenosarchaea group</taxon>
        <taxon>Methanomicrobia</taxon>
        <taxon>Methanosarcinales</taxon>
        <taxon>Methanosarcinaceae</taxon>
        <taxon>Methanosalsum</taxon>
    </lineage>
</organism>
<dbReference type="Proteomes" id="UP000006622">
    <property type="component" value="Chromosome"/>
</dbReference>
<evidence type="ECO:0000259" key="1">
    <source>
        <dbReference type="Pfam" id="PF01978"/>
    </source>
</evidence>
<reference evidence="2 3" key="1">
    <citation type="submission" date="2010-07" db="EMBL/GenBank/DDBJ databases">
        <title>The complete genome of Methanosalsum zhilinae DSM 4017.</title>
        <authorList>
            <consortium name="US DOE Joint Genome Institute (JGI-PGF)"/>
            <person name="Lucas S."/>
            <person name="Copeland A."/>
            <person name="Lapidus A."/>
            <person name="Glavina del Rio T."/>
            <person name="Dalin E."/>
            <person name="Tice H."/>
            <person name="Bruce D."/>
            <person name="Goodwin L."/>
            <person name="Pitluck S."/>
            <person name="Kyrpides N."/>
            <person name="Mavromatis K."/>
            <person name="Ovchinnikova G."/>
            <person name="Daligault H."/>
            <person name="Detter J.C."/>
            <person name="Han C."/>
            <person name="Tapia R."/>
            <person name="Larimer F."/>
            <person name="Land M."/>
            <person name="Hauser L."/>
            <person name="Markowitz V."/>
            <person name="Cheng J.-F."/>
            <person name="Hugenholtz P."/>
            <person name="Woyke T."/>
            <person name="Wu D."/>
            <person name="Spring S."/>
            <person name="Schueler E."/>
            <person name="Brambilla E."/>
            <person name="Klenk H.-P."/>
            <person name="Eisen J.A."/>
        </authorList>
    </citation>
    <scope>NUCLEOTIDE SEQUENCE [LARGE SCALE GENOMIC DNA]</scope>
    <source>
        <strain evidence="3">DSM 4017 / NBRC 107636 / OCM 62 / WeN5</strain>
    </source>
</reference>
<protein>
    <submittedName>
        <fullName evidence="2">Transcriptional regulator, TrmB</fullName>
    </submittedName>
</protein>
<dbReference type="Gene3D" id="1.10.10.10">
    <property type="entry name" value="Winged helix-like DNA-binding domain superfamily/Winged helix DNA-binding domain"/>
    <property type="match status" value="1"/>
</dbReference>
<dbReference type="PANTHER" id="PTHR34293:SF1">
    <property type="entry name" value="HTH-TYPE TRANSCRIPTIONAL REGULATOR TRMBL2"/>
    <property type="match status" value="1"/>
</dbReference>
<gene>
    <name evidence="2" type="ordered locus">Mzhil_1819</name>
</gene>
<dbReference type="EMBL" id="CP002101">
    <property type="protein sequence ID" value="AEH61654.1"/>
    <property type="molecule type" value="Genomic_DNA"/>
</dbReference>
<evidence type="ECO:0000313" key="3">
    <source>
        <dbReference type="Proteomes" id="UP000006622"/>
    </source>
</evidence>
<dbReference type="InterPro" id="IPR051797">
    <property type="entry name" value="TrmB-like"/>
</dbReference>
<dbReference type="STRING" id="679901.Mzhil_1819"/>
<evidence type="ECO:0000313" key="2">
    <source>
        <dbReference type="EMBL" id="AEH61654.1"/>
    </source>
</evidence>
<dbReference type="KEGG" id="mzh:Mzhil_1819"/>
<dbReference type="InterPro" id="IPR036390">
    <property type="entry name" value="WH_DNA-bd_sf"/>
</dbReference>